<comment type="caution">
    <text evidence="2">The sequence shown here is derived from an EMBL/GenBank/DDBJ whole genome shotgun (WGS) entry which is preliminary data.</text>
</comment>
<dbReference type="InterPro" id="IPR050232">
    <property type="entry name" value="FBL13/AtMIF1-like"/>
</dbReference>
<organism evidence="2 3">
    <name type="scientific">Brassica napus</name>
    <name type="common">Rape</name>
    <dbReference type="NCBI Taxonomy" id="3708"/>
    <lineage>
        <taxon>Eukaryota</taxon>
        <taxon>Viridiplantae</taxon>
        <taxon>Streptophyta</taxon>
        <taxon>Embryophyta</taxon>
        <taxon>Tracheophyta</taxon>
        <taxon>Spermatophyta</taxon>
        <taxon>Magnoliopsida</taxon>
        <taxon>eudicotyledons</taxon>
        <taxon>Gunneridae</taxon>
        <taxon>Pentapetalae</taxon>
        <taxon>rosids</taxon>
        <taxon>malvids</taxon>
        <taxon>Brassicales</taxon>
        <taxon>Brassicaceae</taxon>
        <taxon>Brassiceae</taxon>
        <taxon>Brassica</taxon>
    </lineage>
</organism>
<evidence type="ECO:0000313" key="2">
    <source>
        <dbReference type="EMBL" id="KAH0938704.1"/>
    </source>
</evidence>
<sequence>MSAIESKAKSLVSTKADDPCCQRICDLPDDLLLQILLHVPTKNAMLEKLDFKDDQGSESFGWFIEKSLQLHKAPKLVSLVVELGPTSHADVDVGKWVDKAVKHEPTSFSKSLYTCDTVVSLTLSNQILVDVTFPATMLFLLNLSLLDVEYKDEDSLARPYQVPLFSSNWWLHDDSLTNFTVKVPSLKILTYKTRFHDEEEVKEEEEEEEYYIRSLVIDCPALTQLISDMSFFCHTSVACSNAIKFSRLIELYFTIEDPVDWLEPFICLLQNSPILKALTIFTIGCPPSSSSWNQPSTIPPCLSSQLETFKWLDYGGKEDDKQLMTYILANSICLKTVDIKLIPTCNIEECQKELESMPGISPSS</sequence>
<keyword evidence="3" id="KW-1185">Reference proteome</keyword>
<dbReference type="Pfam" id="PF08387">
    <property type="entry name" value="FBD"/>
    <property type="match status" value="1"/>
</dbReference>
<evidence type="ECO:0000259" key="1">
    <source>
        <dbReference type="SMART" id="SM00579"/>
    </source>
</evidence>
<feature type="non-terminal residue" evidence="2">
    <location>
        <position position="364"/>
    </location>
</feature>
<gene>
    <name evidence="2" type="ORF">HID58_006165</name>
</gene>
<name>A0ABQ8EAL9_BRANA</name>
<dbReference type="PANTHER" id="PTHR31900:SF34">
    <property type="entry name" value="EMB|CAB62440.1-RELATED"/>
    <property type="match status" value="1"/>
</dbReference>
<protein>
    <recommendedName>
        <fullName evidence="1">FBD domain-containing protein</fullName>
    </recommendedName>
</protein>
<feature type="domain" description="FBD" evidence="1">
    <location>
        <begin position="300"/>
        <end position="364"/>
    </location>
</feature>
<dbReference type="SMART" id="SM00579">
    <property type="entry name" value="FBD"/>
    <property type="match status" value="1"/>
</dbReference>
<dbReference type="EMBL" id="JAGKQM010000002">
    <property type="protein sequence ID" value="KAH0938704.1"/>
    <property type="molecule type" value="Genomic_DNA"/>
</dbReference>
<dbReference type="Proteomes" id="UP000824890">
    <property type="component" value="Unassembled WGS sequence"/>
</dbReference>
<evidence type="ECO:0000313" key="3">
    <source>
        <dbReference type="Proteomes" id="UP000824890"/>
    </source>
</evidence>
<proteinExistence type="predicted"/>
<reference evidence="2 3" key="1">
    <citation type="submission" date="2021-05" db="EMBL/GenBank/DDBJ databases">
        <title>Genome Assembly of Synthetic Allotetraploid Brassica napus Reveals Homoeologous Exchanges between Subgenomes.</title>
        <authorList>
            <person name="Davis J.T."/>
        </authorList>
    </citation>
    <scope>NUCLEOTIDE SEQUENCE [LARGE SCALE GENOMIC DNA]</scope>
    <source>
        <strain evidence="3">cv. Da-Ae</strain>
        <tissue evidence="2">Seedling</tissue>
    </source>
</reference>
<dbReference type="PANTHER" id="PTHR31900">
    <property type="entry name" value="F-BOX/RNI SUPERFAMILY PROTEIN-RELATED"/>
    <property type="match status" value="1"/>
</dbReference>
<dbReference type="InterPro" id="IPR006566">
    <property type="entry name" value="FBD"/>
</dbReference>
<accession>A0ABQ8EAL9</accession>